<dbReference type="AlphaFoldDB" id="A0AAE0NUP3"/>
<proteinExistence type="predicted"/>
<reference evidence="1" key="1">
    <citation type="journal article" date="2023" name="Mol. Phylogenet. Evol.">
        <title>Genome-scale phylogeny and comparative genomics of the fungal order Sordariales.</title>
        <authorList>
            <person name="Hensen N."/>
            <person name="Bonometti L."/>
            <person name="Westerberg I."/>
            <person name="Brannstrom I.O."/>
            <person name="Guillou S."/>
            <person name="Cros-Aarteil S."/>
            <person name="Calhoun S."/>
            <person name="Haridas S."/>
            <person name="Kuo A."/>
            <person name="Mondo S."/>
            <person name="Pangilinan J."/>
            <person name="Riley R."/>
            <person name="LaButti K."/>
            <person name="Andreopoulos B."/>
            <person name="Lipzen A."/>
            <person name="Chen C."/>
            <person name="Yan M."/>
            <person name="Daum C."/>
            <person name="Ng V."/>
            <person name="Clum A."/>
            <person name="Steindorff A."/>
            <person name="Ohm R.A."/>
            <person name="Martin F."/>
            <person name="Silar P."/>
            <person name="Natvig D.O."/>
            <person name="Lalanne C."/>
            <person name="Gautier V."/>
            <person name="Ament-Velasquez S.L."/>
            <person name="Kruys A."/>
            <person name="Hutchinson M.I."/>
            <person name="Powell A.J."/>
            <person name="Barry K."/>
            <person name="Miller A.N."/>
            <person name="Grigoriev I.V."/>
            <person name="Debuchy R."/>
            <person name="Gladieux P."/>
            <person name="Hiltunen Thoren M."/>
            <person name="Johannesson H."/>
        </authorList>
    </citation>
    <scope>NUCLEOTIDE SEQUENCE</scope>
    <source>
        <strain evidence="1">CBS 232.78</strain>
    </source>
</reference>
<dbReference type="EMBL" id="JAULSW010000003">
    <property type="protein sequence ID" value="KAK3388021.1"/>
    <property type="molecule type" value="Genomic_DNA"/>
</dbReference>
<keyword evidence="2" id="KW-1185">Reference proteome</keyword>
<evidence type="ECO:0000313" key="1">
    <source>
        <dbReference type="EMBL" id="KAK3388021.1"/>
    </source>
</evidence>
<sequence>MHLGKLWHFWSRRRVIFREAVIYQLDEAKGIREIEDQDYNPVSAPASAQPRLTHLWKQWPSAVEPFAGATTFDLARDCGRLVFWGSTAKLEFCRASGDGWDGHVIVPKYIKPKAEDDSRLRYALPDMASLAPDCLVKAKGECDKHKKERFEAEVAVYGGECSTYPEKSEEWLLYALILEWRDGVAYRIGIVSFTECFWVHLENRIWELVYLG</sequence>
<reference evidence="1" key="2">
    <citation type="submission" date="2023-06" db="EMBL/GenBank/DDBJ databases">
        <authorList>
            <consortium name="Lawrence Berkeley National Laboratory"/>
            <person name="Haridas S."/>
            <person name="Hensen N."/>
            <person name="Bonometti L."/>
            <person name="Westerberg I."/>
            <person name="Brannstrom I.O."/>
            <person name="Guillou S."/>
            <person name="Cros-Aarteil S."/>
            <person name="Calhoun S."/>
            <person name="Kuo A."/>
            <person name="Mondo S."/>
            <person name="Pangilinan J."/>
            <person name="Riley R."/>
            <person name="LaButti K."/>
            <person name="Andreopoulos B."/>
            <person name="Lipzen A."/>
            <person name="Chen C."/>
            <person name="Yanf M."/>
            <person name="Daum C."/>
            <person name="Ng V."/>
            <person name="Clum A."/>
            <person name="Steindorff A."/>
            <person name="Ohm R."/>
            <person name="Martin F."/>
            <person name="Silar P."/>
            <person name="Natvig D."/>
            <person name="Lalanne C."/>
            <person name="Gautier V."/>
            <person name="Ament-velasquez S.L."/>
            <person name="Kruys A."/>
            <person name="Hutchinson M.I."/>
            <person name="Powell A.J."/>
            <person name="Barry K."/>
            <person name="Miller A.N."/>
            <person name="Grigoriev I.V."/>
            <person name="Debuchy R."/>
            <person name="Gladieux P."/>
            <person name="Thoren M.H."/>
            <person name="Johannesson H."/>
        </authorList>
    </citation>
    <scope>NUCLEOTIDE SEQUENCE</scope>
    <source>
        <strain evidence="1">CBS 232.78</strain>
    </source>
</reference>
<organism evidence="1 2">
    <name type="scientific">Podospora didyma</name>
    <dbReference type="NCBI Taxonomy" id="330526"/>
    <lineage>
        <taxon>Eukaryota</taxon>
        <taxon>Fungi</taxon>
        <taxon>Dikarya</taxon>
        <taxon>Ascomycota</taxon>
        <taxon>Pezizomycotina</taxon>
        <taxon>Sordariomycetes</taxon>
        <taxon>Sordariomycetidae</taxon>
        <taxon>Sordariales</taxon>
        <taxon>Podosporaceae</taxon>
        <taxon>Podospora</taxon>
    </lineage>
</organism>
<name>A0AAE0NUP3_9PEZI</name>
<gene>
    <name evidence="1" type="ORF">B0H63DRAFT_168254</name>
</gene>
<accession>A0AAE0NUP3</accession>
<comment type="caution">
    <text evidence="1">The sequence shown here is derived from an EMBL/GenBank/DDBJ whole genome shotgun (WGS) entry which is preliminary data.</text>
</comment>
<protein>
    <submittedName>
        <fullName evidence="1">Uncharacterized protein</fullName>
    </submittedName>
</protein>
<dbReference type="Proteomes" id="UP001285441">
    <property type="component" value="Unassembled WGS sequence"/>
</dbReference>
<evidence type="ECO:0000313" key="2">
    <source>
        <dbReference type="Proteomes" id="UP001285441"/>
    </source>
</evidence>